<name>A0A8T2U863_CERRI</name>
<dbReference type="OrthoDB" id="21204at2759"/>
<comment type="caution">
    <text evidence="7">The sequence shown here is derived from an EMBL/GenBank/DDBJ whole genome shotgun (WGS) entry which is preliminary data.</text>
</comment>
<dbReference type="Proteomes" id="UP000825935">
    <property type="component" value="Chromosome 9"/>
</dbReference>
<dbReference type="GO" id="GO:0016567">
    <property type="term" value="P:protein ubiquitination"/>
    <property type="evidence" value="ECO:0007669"/>
    <property type="project" value="TreeGrafter"/>
</dbReference>
<evidence type="ECO:0000259" key="6">
    <source>
        <dbReference type="PROSITE" id="PS50089"/>
    </source>
</evidence>
<evidence type="ECO:0000313" key="8">
    <source>
        <dbReference type="Proteomes" id="UP000825935"/>
    </source>
</evidence>
<dbReference type="PROSITE" id="PS50089">
    <property type="entry name" value="ZF_RING_2"/>
    <property type="match status" value="1"/>
</dbReference>
<organism evidence="7 8">
    <name type="scientific">Ceratopteris richardii</name>
    <name type="common">Triangle waterfern</name>
    <dbReference type="NCBI Taxonomy" id="49495"/>
    <lineage>
        <taxon>Eukaryota</taxon>
        <taxon>Viridiplantae</taxon>
        <taxon>Streptophyta</taxon>
        <taxon>Embryophyta</taxon>
        <taxon>Tracheophyta</taxon>
        <taxon>Polypodiopsida</taxon>
        <taxon>Polypodiidae</taxon>
        <taxon>Polypodiales</taxon>
        <taxon>Pteridineae</taxon>
        <taxon>Pteridaceae</taxon>
        <taxon>Parkerioideae</taxon>
        <taxon>Ceratopteris</taxon>
    </lineage>
</organism>
<keyword evidence="5" id="KW-1133">Transmembrane helix</keyword>
<dbReference type="PANTHER" id="PTHR45969">
    <property type="entry name" value="RING ZINC FINGER PROTEIN-RELATED"/>
    <property type="match status" value="1"/>
</dbReference>
<evidence type="ECO:0000256" key="5">
    <source>
        <dbReference type="SAM" id="Phobius"/>
    </source>
</evidence>
<keyword evidence="5" id="KW-0812">Transmembrane</keyword>
<keyword evidence="3" id="KW-0862">Zinc</keyword>
<dbReference type="InterPro" id="IPR013083">
    <property type="entry name" value="Znf_RING/FYVE/PHD"/>
</dbReference>
<feature type="transmembrane region" description="Helical" evidence="5">
    <location>
        <begin position="6"/>
        <end position="29"/>
    </location>
</feature>
<protein>
    <recommendedName>
        <fullName evidence="6">RING-type domain-containing protein</fullName>
    </recommendedName>
</protein>
<keyword evidence="2 4" id="KW-0863">Zinc-finger</keyword>
<dbReference type="EMBL" id="CM035414">
    <property type="protein sequence ID" value="KAH7430096.1"/>
    <property type="molecule type" value="Genomic_DNA"/>
</dbReference>
<proteinExistence type="predicted"/>
<dbReference type="GO" id="GO:0008270">
    <property type="term" value="F:zinc ion binding"/>
    <property type="evidence" value="ECO:0007669"/>
    <property type="project" value="UniProtKB-KW"/>
</dbReference>
<dbReference type="AlphaFoldDB" id="A0A8T2U863"/>
<dbReference type="GO" id="GO:0061630">
    <property type="term" value="F:ubiquitin protein ligase activity"/>
    <property type="evidence" value="ECO:0007669"/>
    <property type="project" value="TreeGrafter"/>
</dbReference>
<keyword evidence="8" id="KW-1185">Reference proteome</keyword>
<dbReference type="Pfam" id="PF13639">
    <property type="entry name" value="zf-RING_2"/>
    <property type="match status" value="1"/>
</dbReference>
<dbReference type="PANTHER" id="PTHR45969:SF69">
    <property type="entry name" value="FINGER DOMAIN PROTEIN, PUTATIVE (AFU_ORTHOLOGUE AFUA_3G12190)-RELATED"/>
    <property type="match status" value="1"/>
</dbReference>
<evidence type="ECO:0000256" key="4">
    <source>
        <dbReference type="PROSITE-ProRule" id="PRU00175"/>
    </source>
</evidence>
<sequence length="155" mass="16819">MGHPTTFILPVPGFILVAMIPIAAFLKIFNATLSLFSLSSDDDGSSLHGLMVPVGSEVPIDSCFNHRILERILPSVPYGSLPGHACSGDARSPACVVCLNEIYHQEEVCLLPSCRHVFHADCIRSWIQLSWNRIGGSLPSCPLCRVSFDLGSLQN</sequence>
<dbReference type="SMART" id="SM00184">
    <property type="entry name" value="RING"/>
    <property type="match status" value="1"/>
</dbReference>
<keyword evidence="5" id="KW-0472">Membrane</keyword>
<evidence type="ECO:0000256" key="3">
    <source>
        <dbReference type="ARBA" id="ARBA00022833"/>
    </source>
</evidence>
<accession>A0A8T2U863</accession>
<evidence type="ECO:0000313" key="7">
    <source>
        <dbReference type="EMBL" id="KAH7430096.1"/>
    </source>
</evidence>
<dbReference type="SUPFAM" id="SSF57850">
    <property type="entry name" value="RING/U-box"/>
    <property type="match status" value="1"/>
</dbReference>
<keyword evidence="1" id="KW-0479">Metal-binding</keyword>
<reference evidence="7" key="1">
    <citation type="submission" date="2021-08" db="EMBL/GenBank/DDBJ databases">
        <title>WGS assembly of Ceratopteris richardii.</title>
        <authorList>
            <person name="Marchant D.B."/>
            <person name="Chen G."/>
            <person name="Jenkins J."/>
            <person name="Shu S."/>
            <person name="Leebens-Mack J."/>
            <person name="Grimwood J."/>
            <person name="Schmutz J."/>
            <person name="Soltis P."/>
            <person name="Soltis D."/>
            <person name="Chen Z.-H."/>
        </authorList>
    </citation>
    <scope>NUCLEOTIDE SEQUENCE</scope>
    <source>
        <strain evidence="7">Whitten #5841</strain>
        <tissue evidence="7">Leaf</tissue>
    </source>
</reference>
<dbReference type="InterPro" id="IPR001841">
    <property type="entry name" value="Znf_RING"/>
</dbReference>
<dbReference type="Gene3D" id="3.30.40.10">
    <property type="entry name" value="Zinc/RING finger domain, C3HC4 (zinc finger)"/>
    <property type="match status" value="1"/>
</dbReference>
<feature type="domain" description="RING-type" evidence="6">
    <location>
        <begin position="95"/>
        <end position="145"/>
    </location>
</feature>
<gene>
    <name evidence="7" type="ORF">KP509_09G083500</name>
</gene>
<evidence type="ECO:0000256" key="2">
    <source>
        <dbReference type="ARBA" id="ARBA00022771"/>
    </source>
</evidence>
<evidence type="ECO:0000256" key="1">
    <source>
        <dbReference type="ARBA" id="ARBA00022723"/>
    </source>
</evidence>